<keyword evidence="4" id="KW-1185">Reference proteome</keyword>
<dbReference type="Gene3D" id="3.40.50.2000">
    <property type="entry name" value="Glycogen Phosphorylase B"/>
    <property type="match status" value="1"/>
</dbReference>
<reference evidence="3 4" key="1">
    <citation type="submission" date="2015-03" db="EMBL/GenBank/DDBJ databases">
        <authorList>
            <person name="Xie B.-B."/>
            <person name="Rong J.-C."/>
            <person name="Qin Q.-L."/>
            <person name="Zhang Y.-Z."/>
        </authorList>
    </citation>
    <scope>NUCLEOTIDE SEQUENCE [LARGE SCALE GENOMIC DNA]</scope>
    <source>
        <strain evidence="3 4">KMM 661</strain>
    </source>
</reference>
<gene>
    <name evidence="3" type="ORF">PNIG_a0502</name>
</gene>
<keyword evidence="1" id="KW-0808">Transferase</keyword>
<evidence type="ECO:0000313" key="3">
    <source>
        <dbReference type="EMBL" id="ASM52812.1"/>
    </source>
</evidence>
<evidence type="ECO:0000313" key="4">
    <source>
        <dbReference type="Proteomes" id="UP000198329"/>
    </source>
</evidence>
<dbReference type="SUPFAM" id="SSF53756">
    <property type="entry name" value="UDP-Glycosyltransferase/glycogen phosphorylase"/>
    <property type="match status" value="1"/>
</dbReference>
<dbReference type="PANTHER" id="PTHR46401:SF2">
    <property type="entry name" value="GLYCOSYLTRANSFERASE WBBK-RELATED"/>
    <property type="match status" value="1"/>
</dbReference>
<dbReference type="InterPro" id="IPR001296">
    <property type="entry name" value="Glyco_trans_1"/>
</dbReference>
<dbReference type="Pfam" id="PF00534">
    <property type="entry name" value="Glycos_transf_1"/>
    <property type="match status" value="1"/>
</dbReference>
<dbReference type="AlphaFoldDB" id="A0AAC9UFN0"/>
<dbReference type="GeneID" id="300940479"/>
<protein>
    <recommendedName>
        <fullName evidence="2">Glycosyl transferase family 1 domain-containing protein</fullName>
    </recommendedName>
</protein>
<dbReference type="RefSeq" id="WP_089367710.1">
    <property type="nucleotide sequence ID" value="NZ_BJXZ01000035.1"/>
</dbReference>
<feature type="domain" description="Glycosyl transferase family 1" evidence="2">
    <location>
        <begin position="194"/>
        <end position="338"/>
    </location>
</feature>
<name>A0AAC9UFN0_9GAMM</name>
<dbReference type="KEGG" id="png:PNIG_a0502"/>
<dbReference type="PANTHER" id="PTHR46401">
    <property type="entry name" value="GLYCOSYLTRANSFERASE WBBK-RELATED"/>
    <property type="match status" value="1"/>
</dbReference>
<proteinExistence type="predicted"/>
<evidence type="ECO:0000259" key="2">
    <source>
        <dbReference type="Pfam" id="PF00534"/>
    </source>
</evidence>
<dbReference type="GO" id="GO:0009103">
    <property type="term" value="P:lipopolysaccharide biosynthetic process"/>
    <property type="evidence" value="ECO:0007669"/>
    <property type="project" value="TreeGrafter"/>
</dbReference>
<sequence>MEYTIVNAVASKEGGALTVLQSFIKECNPNNSYIFFIGVSKENFPAASNIRYIEKIGVTGLKRFIWDCLGVSRFIKSENISVYEIISLQNTGVKGVKGVKQSVYYHQAIPLTNIHWNPFKKGERQLAFYKYIYPFFVKFFDSPDVSYIVQASWVKNALSSYFKFNQTKVFIEKPLFKLDELFVKKSTTDLSKHLYLFYPASEYLYKNHHLLIEALNYIKKIEPTLLDAFTFLFTLDEDSYTYQKAQFYEVAEYCDFLGFIDRDEVFSIYQKEGVHLIFPSVIETLGLPLLEASYFGCDILVSDLPYSRETLINSSAAVRYVKNNTPQCWGEELISFIKAKIN</sequence>
<dbReference type="Proteomes" id="UP000198329">
    <property type="component" value="Chromosome I"/>
</dbReference>
<dbReference type="GO" id="GO:0016757">
    <property type="term" value="F:glycosyltransferase activity"/>
    <property type="evidence" value="ECO:0007669"/>
    <property type="project" value="InterPro"/>
</dbReference>
<evidence type="ECO:0000256" key="1">
    <source>
        <dbReference type="ARBA" id="ARBA00022679"/>
    </source>
</evidence>
<organism evidence="3 4">
    <name type="scientific">Pseudoalteromonas nigrifaciens</name>
    <dbReference type="NCBI Taxonomy" id="28109"/>
    <lineage>
        <taxon>Bacteria</taxon>
        <taxon>Pseudomonadati</taxon>
        <taxon>Pseudomonadota</taxon>
        <taxon>Gammaproteobacteria</taxon>
        <taxon>Alteromonadales</taxon>
        <taxon>Pseudoalteromonadaceae</taxon>
        <taxon>Pseudoalteromonas</taxon>
    </lineage>
</organism>
<dbReference type="EMBL" id="CP011036">
    <property type="protein sequence ID" value="ASM52812.1"/>
    <property type="molecule type" value="Genomic_DNA"/>
</dbReference>
<accession>A0AAC9UFN0</accession>